<evidence type="ECO:0008006" key="4">
    <source>
        <dbReference type="Google" id="ProtNLM"/>
    </source>
</evidence>
<evidence type="ECO:0000313" key="3">
    <source>
        <dbReference type="Proteomes" id="UP000190121"/>
    </source>
</evidence>
<feature type="transmembrane region" description="Helical" evidence="1">
    <location>
        <begin position="12"/>
        <end position="30"/>
    </location>
</feature>
<keyword evidence="3" id="KW-1185">Reference proteome</keyword>
<dbReference type="Proteomes" id="UP000190121">
    <property type="component" value="Unassembled WGS sequence"/>
</dbReference>
<accession>A0A1T4LIV5</accession>
<gene>
    <name evidence="2" type="ORF">SAMN02745171_00445</name>
</gene>
<organism evidence="2 3">
    <name type="scientific">Porphyromonas circumdentaria</name>
    <dbReference type="NCBI Taxonomy" id="29524"/>
    <lineage>
        <taxon>Bacteria</taxon>
        <taxon>Pseudomonadati</taxon>
        <taxon>Bacteroidota</taxon>
        <taxon>Bacteroidia</taxon>
        <taxon>Bacteroidales</taxon>
        <taxon>Porphyromonadaceae</taxon>
        <taxon>Porphyromonas</taxon>
    </lineage>
</organism>
<feature type="transmembrane region" description="Helical" evidence="1">
    <location>
        <begin position="77"/>
        <end position="95"/>
    </location>
</feature>
<dbReference type="NCBIfam" id="NF037970">
    <property type="entry name" value="vanZ_1"/>
    <property type="match status" value="1"/>
</dbReference>
<evidence type="ECO:0000313" key="2">
    <source>
        <dbReference type="EMBL" id="SJZ54653.1"/>
    </source>
</evidence>
<keyword evidence="1" id="KW-1133">Transmembrane helix</keyword>
<dbReference type="PANTHER" id="PTHR28008:SF1">
    <property type="entry name" value="DOMAIN PROTEIN, PUTATIVE (AFU_ORTHOLOGUE AFUA_3G10980)-RELATED"/>
    <property type="match status" value="1"/>
</dbReference>
<proteinExistence type="predicted"/>
<feature type="transmembrane region" description="Helical" evidence="1">
    <location>
        <begin position="42"/>
        <end position="65"/>
    </location>
</feature>
<dbReference type="EMBL" id="FUXE01000003">
    <property type="protein sequence ID" value="SJZ54653.1"/>
    <property type="molecule type" value="Genomic_DNA"/>
</dbReference>
<evidence type="ECO:0000256" key="1">
    <source>
        <dbReference type="SAM" id="Phobius"/>
    </source>
</evidence>
<dbReference type="STRING" id="29524.SAMN02745171_00445"/>
<keyword evidence="1" id="KW-0472">Membrane</keyword>
<dbReference type="PANTHER" id="PTHR28008">
    <property type="entry name" value="DOMAIN PROTEIN, PUTATIVE (AFU_ORTHOLOGUE AFUA_3G10980)-RELATED"/>
    <property type="match status" value="1"/>
</dbReference>
<protein>
    <recommendedName>
        <fullName evidence="4">VanZ like family protein</fullName>
    </recommendedName>
</protein>
<reference evidence="3" key="1">
    <citation type="submission" date="2017-02" db="EMBL/GenBank/DDBJ databases">
        <authorList>
            <person name="Varghese N."/>
            <person name="Submissions S."/>
        </authorList>
    </citation>
    <scope>NUCLEOTIDE SEQUENCE [LARGE SCALE GENOMIC DNA]</scope>
    <source>
        <strain evidence="3">ATCC 51356</strain>
    </source>
</reference>
<dbReference type="AlphaFoldDB" id="A0A1T4LIV5"/>
<sequence>MNFILRYIRNYYLTIIYTLMVLFLCLMPSSGMQVDVKISDKVVHFLMFFVLTLLLWGEYTFHYIYKRRENKIRWNGQLLYPLSIGILTELLQHYATSYRTGDFYDLLADIGGTLSAFLIGYIICHYIKKDIQK</sequence>
<dbReference type="RefSeq" id="WP_078736395.1">
    <property type="nucleotide sequence ID" value="NZ_FUXE01000003.1"/>
</dbReference>
<feature type="transmembrane region" description="Helical" evidence="1">
    <location>
        <begin position="107"/>
        <end position="127"/>
    </location>
</feature>
<keyword evidence="1" id="KW-0812">Transmembrane</keyword>
<name>A0A1T4LIV5_9PORP</name>